<gene>
    <name evidence="1" type="ORF">C1I98_26330</name>
</gene>
<dbReference type="Proteomes" id="UP000248544">
    <property type="component" value="Unassembled WGS sequence"/>
</dbReference>
<organism evidence="1 2">
    <name type="scientific">Spongiactinospora gelatinilytica</name>
    <dbReference type="NCBI Taxonomy" id="2666298"/>
    <lineage>
        <taxon>Bacteria</taxon>
        <taxon>Bacillati</taxon>
        <taxon>Actinomycetota</taxon>
        <taxon>Actinomycetes</taxon>
        <taxon>Streptosporangiales</taxon>
        <taxon>Streptosporangiaceae</taxon>
        <taxon>Spongiactinospora</taxon>
    </lineage>
</organism>
<protein>
    <submittedName>
        <fullName evidence="1">Uncharacterized protein</fullName>
    </submittedName>
</protein>
<name>A0A2W2GHM9_9ACTN</name>
<keyword evidence="2" id="KW-1185">Reference proteome</keyword>
<evidence type="ECO:0000313" key="2">
    <source>
        <dbReference type="Proteomes" id="UP000248544"/>
    </source>
</evidence>
<sequence>MMSQASEARMASSVACWIGLVVTFAPKSVHCLAISSIADVTRGPLVPEKGTVMVSGLPSFV</sequence>
<comment type="caution">
    <text evidence="1">The sequence shown here is derived from an EMBL/GenBank/DDBJ whole genome shotgun (WGS) entry which is preliminary data.</text>
</comment>
<reference evidence="1 2" key="1">
    <citation type="submission" date="2018-01" db="EMBL/GenBank/DDBJ databases">
        <title>Draft genome sequence of Sphaerisporangium sp. 7K107.</title>
        <authorList>
            <person name="Sahin N."/>
            <person name="Saygin H."/>
            <person name="Ay H."/>
        </authorList>
    </citation>
    <scope>NUCLEOTIDE SEQUENCE [LARGE SCALE GENOMIC DNA]</scope>
    <source>
        <strain evidence="1 2">7K107</strain>
    </source>
</reference>
<dbReference type="AlphaFoldDB" id="A0A2W2GHM9"/>
<proteinExistence type="predicted"/>
<dbReference type="EMBL" id="POUA01000249">
    <property type="protein sequence ID" value="PZG36810.1"/>
    <property type="molecule type" value="Genomic_DNA"/>
</dbReference>
<evidence type="ECO:0000313" key="1">
    <source>
        <dbReference type="EMBL" id="PZG36810.1"/>
    </source>
</evidence>
<accession>A0A2W2GHM9</accession>